<dbReference type="PANTHER" id="PTHR30518">
    <property type="entry name" value="ENDOLYTIC MUREIN TRANSGLYCOSYLASE"/>
    <property type="match status" value="1"/>
</dbReference>
<feature type="transmembrane region" description="Helical" evidence="7">
    <location>
        <begin position="36"/>
        <end position="57"/>
    </location>
</feature>
<dbReference type="Proteomes" id="UP000030011">
    <property type="component" value="Unassembled WGS sequence"/>
</dbReference>
<dbReference type="InterPro" id="IPR003770">
    <property type="entry name" value="MLTG-like"/>
</dbReference>
<dbReference type="OrthoDB" id="9814591at2"/>
<keyword evidence="6 7" id="KW-0961">Cell wall biogenesis/degradation</keyword>
<proteinExistence type="inferred from homology"/>
<evidence type="ECO:0000256" key="2">
    <source>
        <dbReference type="ARBA" id="ARBA00022692"/>
    </source>
</evidence>
<dbReference type="AlphaFoldDB" id="A0A0A0JG42"/>
<dbReference type="PANTHER" id="PTHR30518:SF2">
    <property type="entry name" value="ENDOLYTIC MUREIN TRANSGLYCOSYLASE"/>
    <property type="match status" value="1"/>
</dbReference>
<comment type="catalytic activity">
    <reaction evidence="7">
        <text>a peptidoglycan chain = a peptidoglycan chain with N-acetyl-1,6-anhydromuramyl-[peptide] at the reducing end + a peptidoglycan chain with N-acetylglucosamine at the non-reducing end.</text>
        <dbReference type="EC" id="4.2.2.29"/>
    </reaction>
</comment>
<dbReference type="Gene3D" id="3.30.1490.480">
    <property type="entry name" value="Endolytic murein transglycosylase"/>
    <property type="match status" value="1"/>
</dbReference>
<accession>A0A0A0JG42</accession>
<feature type="site" description="Important for catalytic activity" evidence="7">
    <location>
        <position position="259"/>
    </location>
</feature>
<evidence type="ECO:0000256" key="7">
    <source>
        <dbReference type="HAMAP-Rule" id="MF_02065"/>
    </source>
</evidence>
<feature type="compositionally biased region" description="Basic residues" evidence="8">
    <location>
        <begin position="21"/>
        <end position="31"/>
    </location>
</feature>
<protein>
    <recommendedName>
        <fullName evidence="7">Endolytic murein transglycosylase</fullName>
        <ecNumber evidence="7">4.2.2.29</ecNumber>
    </recommendedName>
    <alternativeName>
        <fullName evidence="7">Peptidoglycan lytic transglycosylase</fullName>
    </alternativeName>
    <alternativeName>
        <fullName evidence="7">Peptidoglycan polymerization terminase</fullName>
    </alternativeName>
</protein>
<evidence type="ECO:0000313" key="10">
    <source>
        <dbReference type="Proteomes" id="UP000030011"/>
    </source>
</evidence>
<comment type="similarity">
    <text evidence="7">Belongs to the transglycosylase MltG family.</text>
</comment>
<organism evidence="9 10">
    <name type="scientific">Knoellia subterranea KCTC 19937</name>
    <dbReference type="NCBI Taxonomy" id="1385521"/>
    <lineage>
        <taxon>Bacteria</taxon>
        <taxon>Bacillati</taxon>
        <taxon>Actinomycetota</taxon>
        <taxon>Actinomycetes</taxon>
        <taxon>Micrococcales</taxon>
        <taxon>Intrasporangiaceae</taxon>
        <taxon>Knoellia</taxon>
    </lineage>
</organism>
<dbReference type="EMBL" id="AVPK01000016">
    <property type="protein sequence ID" value="KGN36093.1"/>
    <property type="molecule type" value="Genomic_DNA"/>
</dbReference>
<evidence type="ECO:0000256" key="1">
    <source>
        <dbReference type="ARBA" id="ARBA00022475"/>
    </source>
</evidence>
<comment type="caution">
    <text evidence="9">The sequence shown here is derived from an EMBL/GenBank/DDBJ whole genome shotgun (WGS) entry which is preliminary data.</text>
</comment>
<dbReference type="GO" id="GO:0005886">
    <property type="term" value="C:plasma membrane"/>
    <property type="evidence" value="ECO:0007669"/>
    <property type="project" value="UniProtKB-SubCell"/>
</dbReference>
<comment type="subcellular location">
    <subcellularLocation>
        <location evidence="7">Cell membrane</location>
        <topology evidence="7">Single-pass membrane protein</topology>
    </subcellularLocation>
</comment>
<dbReference type="STRING" id="1385521.N803_09345"/>
<keyword evidence="1 7" id="KW-1003">Cell membrane</keyword>
<evidence type="ECO:0000256" key="3">
    <source>
        <dbReference type="ARBA" id="ARBA00022989"/>
    </source>
</evidence>
<evidence type="ECO:0000256" key="5">
    <source>
        <dbReference type="ARBA" id="ARBA00023239"/>
    </source>
</evidence>
<evidence type="ECO:0000256" key="6">
    <source>
        <dbReference type="ARBA" id="ARBA00023316"/>
    </source>
</evidence>
<keyword evidence="4 7" id="KW-0472">Membrane</keyword>
<dbReference type="HAMAP" id="MF_02065">
    <property type="entry name" value="MltG"/>
    <property type="match status" value="1"/>
</dbReference>
<dbReference type="eggNOG" id="COG1559">
    <property type="taxonomic scope" value="Bacteria"/>
</dbReference>
<dbReference type="Pfam" id="PF02618">
    <property type="entry name" value="YceG"/>
    <property type="match status" value="1"/>
</dbReference>
<keyword evidence="5 7" id="KW-0456">Lyase</keyword>
<dbReference type="Gene3D" id="3.30.160.60">
    <property type="entry name" value="Classic Zinc Finger"/>
    <property type="match status" value="1"/>
</dbReference>
<reference evidence="9 10" key="1">
    <citation type="submission" date="2013-08" db="EMBL/GenBank/DDBJ databases">
        <title>The genome sequence of Knoellia subterranea.</title>
        <authorList>
            <person name="Zhu W."/>
            <person name="Wang G."/>
        </authorList>
    </citation>
    <scope>NUCLEOTIDE SEQUENCE [LARGE SCALE GENOMIC DNA]</scope>
    <source>
        <strain evidence="9 10">KCTC 19937</strain>
    </source>
</reference>
<comment type="function">
    <text evidence="7">Functions as a peptidoglycan terminase that cleaves nascent peptidoglycan strands endolytically to terminate their elongation.</text>
</comment>
<feature type="region of interest" description="Disordered" evidence="8">
    <location>
        <begin position="1"/>
        <end position="31"/>
    </location>
</feature>
<evidence type="ECO:0000313" key="9">
    <source>
        <dbReference type="EMBL" id="KGN36093.1"/>
    </source>
</evidence>
<evidence type="ECO:0000256" key="4">
    <source>
        <dbReference type="ARBA" id="ARBA00023136"/>
    </source>
</evidence>
<name>A0A0A0JG42_9MICO</name>
<keyword evidence="3 7" id="KW-1133">Transmembrane helix</keyword>
<dbReference type="RefSeq" id="WP_035907418.1">
    <property type="nucleotide sequence ID" value="NZ_AVPK01000016.1"/>
</dbReference>
<dbReference type="GO" id="GO:0009252">
    <property type="term" value="P:peptidoglycan biosynthetic process"/>
    <property type="evidence" value="ECO:0007669"/>
    <property type="project" value="UniProtKB-UniRule"/>
</dbReference>
<evidence type="ECO:0000256" key="8">
    <source>
        <dbReference type="SAM" id="MobiDB-lite"/>
    </source>
</evidence>
<gene>
    <name evidence="7" type="primary">mltG</name>
    <name evidence="9" type="ORF">N803_09345</name>
</gene>
<dbReference type="GO" id="GO:0008932">
    <property type="term" value="F:lytic endotransglycosylase activity"/>
    <property type="evidence" value="ECO:0007669"/>
    <property type="project" value="UniProtKB-UniRule"/>
</dbReference>
<dbReference type="EC" id="4.2.2.29" evidence="7"/>
<dbReference type="GO" id="GO:0071555">
    <property type="term" value="P:cell wall organization"/>
    <property type="evidence" value="ECO:0007669"/>
    <property type="project" value="UniProtKB-KW"/>
</dbReference>
<dbReference type="NCBIfam" id="TIGR00247">
    <property type="entry name" value="endolytic transglycosylase MltG"/>
    <property type="match status" value="1"/>
</dbReference>
<sequence>MTQDHLETTLFGEPPPEDSRRSRRQRQRRGGKGRRLLTLLLAVVLVGGATTMAFTLLKPVVSSLVGGGDSGGGEDFPGPGEGDVSVTVKPGDSGESIATTLKTAGVVKTRTAYLEASGADPAASSRIQAGTYALRKGMKAVDAFTILSDPANRQGPRLTIPEGLWASEIIPRLSKATGVPVADYEAALQNPAELGLPAEAKGKVEGYLFPSSYEFDKSTPAASQLKQMIALTLTELKKAGVDPADYTRILTVASIVEGEVNGDADRAKVARVIENRLDDPNGPTVGMLQMDSTIHYIEQERGRAGTSNEARNSDSPYNTYRVKGLPPGPINNPGAASIEAAAHPADGPWFYFVAVNPSTGETKFAVTQAEHDRNVQEFNKWCSENRDKC</sequence>
<dbReference type="CDD" id="cd08010">
    <property type="entry name" value="MltG_like"/>
    <property type="match status" value="1"/>
</dbReference>
<keyword evidence="10" id="KW-1185">Reference proteome</keyword>
<keyword evidence="2 7" id="KW-0812">Transmembrane</keyword>